<sequence length="597" mass="68389">MFVRLNGWSDDDVLQLLMLFRKHLHYYIYGSAGQFVEFVRVELSDRSAARILDMVRALMKQFGLRLSTKNFRTDVITAHGQQVYVYEHLYESICQLPENRAGGVWLPGELGRFCLKARQYRGHFAANPETFFKQVQLWGKSIEETKSKFYALREVYLNEKHHTYQPTQMEAKRLELLKDIFTDVPPILPNEKVVTVSNKSSKLWSSDEIETLVDFIVRITTQIQKTGYSHLVDHVAETLHRTDRSCVKKLADMREKFMKNASTVRAANLPDSIFDPASVAHKIFIADWSDNNDPYALGYLALKSRSLRLCSRRNKKPKNNRAWSPRPRLRNTTAAHGKMRTSSRVPLSSSAKDVAATSAGNEPCSPMRQTLCSVRKPAKQFSAEESASFVRDVANQCPWTETVVLSILQCMQNSIELYRSNKIVDFYSKIASLTSDIEFLDLFADVQHILTQFVQLYGSLDGFEKLVLIAPGIDSTREAIYQTAQKPEYGLDSEGVSLTSNVFPSQHNSISSKSTRRSQDERHGIFFDEDDDEQINEASKSGSSDGEVEEVPHPLQGMLNSLESRMVELQEKQRILIKEKEDRKRHHQYVDHPFELR</sequence>
<dbReference type="AlphaFoldDB" id="A0A0P1B368"/>
<feature type="region of interest" description="Disordered" evidence="1">
    <location>
        <begin position="502"/>
        <end position="553"/>
    </location>
</feature>
<accession>A0A0P1B368</accession>
<feature type="region of interest" description="Disordered" evidence="1">
    <location>
        <begin position="578"/>
        <end position="597"/>
    </location>
</feature>
<dbReference type="EMBL" id="CCYD01003042">
    <property type="protein sequence ID" value="CEG49165.1"/>
    <property type="molecule type" value="Genomic_DNA"/>
</dbReference>
<feature type="compositionally biased region" description="Basic and acidic residues" evidence="1">
    <location>
        <begin position="517"/>
        <end position="526"/>
    </location>
</feature>
<dbReference type="OrthoDB" id="163544at2759"/>
<feature type="compositionally biased region" description="Polar residues" evidence="1">
    <location>
        <begin position="330"/>
        <end position="347"/>
    </location>
</feature>
<dbReference type="OMA" id="IRAASKC"/>
<keyword evidence="3" id="KW-1185">Reference proteome</keyword>
<dbReference type="GeneID" id="36401999"/>
<dbReference type="RefSeq" id="XP_024585534.1">
    <property type="nucleotide sequence ID" value="XM_024720324.1"/>
</dbReference>
<evidence type="ECO:0000256" key="1">
    <source>
        <dbReference type="SAM" id="MobiDB-lite"/>
    </source>
</evidence>
<evidence type="ECO:0000313" key="2">
    <source>
        <dbReference type="EMBL" id="CEG49165.1"/>
    </source>
</evidence>
<proteinExistence type="predicted"/>
<name>A0A0P1B368_PLAHL</name>
<feature type="compositionally biased region" description="Polar residues" evidence="1">
    <location>
        <begin position="502"/>
        <end position="513"/>
    </location>
</feature>
<organism evidence="2 3">
    <name type="scientific">Plasmopara halstedii</name>
    <name type="common">Downy mildew of sunflower</name>
    <dbReference type="NCBI Taxonomy" id="4781"/>
    <lineage>
        <taxon>Eukaryota</taxon>
        <taxon>Sar</taxon>
        <taxon>Stramenopiles</taxon>
        <taxon>Oomycota</taxon>
        <taxon>Peronosporomycetes</taxon>
        <taxon>Peronosporales</taxon>
        <taxon>Peronosporaceae</taxon>
        <taxon>Plasmopara</taxon>
    </lineage>
</organism>
<reference evidence="3" key="1">
    <citation type="submission" date="2014-09" db="EMBL/GenBank/DDBJ databases">
        <authorList>
            <person name="Sharma Rahul"/>
            <person name="Thines Marco"/>
        </authorList>
    </citation>
    <scope>NUCLEOTIDE SEQUENCE [LARGE SCALE GENOMIC DNA]</scope>
</reference>
<dbReference type="Proteomes" id="UP000054928">
    <property type="component" value="Unassembled WGS sequence"/>
</dbReference>
<evidence type="ECO:0000313" key="3">
    <source>
        <dbReference type="Proteomes" id="UP000054928"/>
    </source>
</evidence>
<feature type="region of interest" description="Disordered" evidence="1">
    <location>
        <begin position="313"/>
        <end position="347"/>
    </location>
</feature>
<protein>
    <submittedName>
        <fullName evidence="2">Uncharacterized protein</fullName>
    </submittedName>
</protein>